<name>E3NHF8_CAERE</name>
<dbReference type="HOGENOM" id="CLU_1779178_0_0_1"/>
<sequence length="146" mass="16453">MEVFSWLTLFCFFCLRLSTVFLLSLLRCKREPAYFKLLTFSSKSRKTSAARSQKLRRRNIYEALLKTDASEDNAAESTKKIEEEPIENGTEDAWEDVGEDAGRDAGRDAREDAGENNPPEDDQTARVRGGGRGGSWGRGGRRHDGF</sequence>
<evidence type="ECO:0000313" key="4">
    <source>
        <dbReference type="Proteomes" id="UP000008281"/>
    </source>
</evidence>
<evidence type="ECO:0000256" key="2">
    <source>
        <dbReference type="SAM" id="Phobius"/>
    </source>
</evidence>
<dbReference type="Proteomes" id="UP000008281">
    <property type="component" value="Unassembled WGS sequence"/>
</dbReference>
<accession>E3NHF8</accession>
<feature type="compositionally biased region" description="Acidic residues" evidence="1">
    <location>
        <begin position="84"/>
        <end position="99"/>
    </location>
</feature>
<dbReference type="STRING" id="31234.E3NHF8"/>
<evidence type="ECO:0000256" key="1">
    <source>
        <dbReference type="SAM" id="MobiDB-lite"/>
    </source>
</evidence>
<proteinExistence type="predicted"/>
<keyword evidence="2" id="KW-1133">Transmembrane helix</keyword>
<keyword evidence="2" id="KW-0812">Transmembrane</keyword>
<dbReference type="EMBL" id="DS268676">
    <property type="protein sequence ID" value="EFO98033.1"/>
    <property type="molecule type" value="Genomic_DNA"/>
</dbReference>
<keyword evidence="4" id="KW-1185">Reference proteome</keyword>
<dbReference type="AlphaFoldDB" id="E3NHF8"/>
<reference evidence="3" key="1">
    <citation type="submission" date="2007-07" db="EMBL/GenBank/DDBJ databases">
        <title>PCAP assembly of the Caenorhabditis remanei genome.</title>
        <authorList>
            <consortium name="The Caenorhabditis remanei Sequencing Consortium"/>
            <person name="Wilson R.K."/>
        </authorList>
    </citation>
    <scope>NUCLEOTIDE SEQUENCE [LARGE SCALE GENOMIC DNA]</scope>
    <source>
        <strain evidence="3">PB4641</strain>
    </source>
</reference>
<gene>
    <name evidence="3" type="ORF">CRE_20059</name>
</gene>
<feature type="compositionally biased region" description="Basic and acidic residues" evidence="1">
    <location>
        <begin position="100"/>
        <end position="113"/>
    </location>
</feature>
<organism evidence="4">
    <name type="scientific">Caenorhabditis remanei</name>
    <name type="common">Caenorhabditis vulgaris</name>
    <dbReference type="NCBI Taxonomy" id="31234"/>
    <lineage>
        <taxon>Eukaryota</taxon>
        <taxon>Metazoa</taxon>
        <taxon>Ecdysozoa</taxon>
        <taxon>Nematoda</taxon>
        <taxon>Chromadorea</taxon>
        <taxon>Rhabditida</taxon>
        <taxon>Rhabditina</taxon>
        <taxon>Rhabditomorpha</taxon>
        <taxon>Rhabditoidea</taxon>
        <taxon>Rhabditidae</taxon>
        <taxon>Peloderinae</taxon>
        <taxon>Caenorhabditis</taxon>
    </lineage>
</organism>
<feature type="transmembrane region" description="Helical" evidence="2">
    <location>
        <begin position="6"/>
        <end position="26"/>
    </location>
</feature>
<feature type="compositionally biased region" description="Gly residues" evidence="1">
    <location>
        <begin position="128"/>
        <end position="138"/>
    </location>
</feature>
<keyword evidence="2" id="KW-0472">Membrane</keyword>
<protein>
    <submittedName>
        <fullName evidence="3">Uncharacterized protein</fullName>
    </submittedName>
</protein>
<evidence type="ECO:0000313" key="3">
    <source>
        <dbReference type="EMBL" id="EFO98033.1"/>
    </source>
</evidence>
<feature type="region of interest" description="Disordered" evidence="1">
    <location>
        <begin position="66"/>
        <end position="146"/>
    </location>
</feature>